<dbReference type="InterPro" id="IPR042070">
    <property type="entry name" value="PucR_C-HTH_sf"/>
</dbReference>
<evidence type="ECO:0000259" key="3">
    <source>
        <dbReference type="Pfam" id="PF13556"/>
    </source>
</evidence>
<dbReference type="InterPro" id="IPR012914">
    <property type="entry name" value="PucR_dom"/>
</dbReference>
<dbReference type="Pfam" id="PF17853">
    <property type="entry name" value="GGDEF_2"/>
    <property type="match status" value="1"/>
</dbReference>
<sequence length="552" mass="58654">MYPTVSEVLALAALRQGRPHVVAGSAGLDRPVRWAHVAEVADIAHLLRGGELVLTTGVALPDDGPSLARYVTDLADVGAVGVVVELVRHWSDKLPNALVEAAERRGLPLITLSRETRYVAVTEAVNGLIVDAQVAELRAAERVHETFTALTVAGAEPGVVLGEVTRLTEQPVVLETLAHEVLAYDAAGTDPAELLTGWPARSRVVQLGERTGYHANAGWLVTVVGARGHDWGRLVVVCAEPPPHRYRVVAERAASALAVHRLVARDSDTLERQAHRAVVTELLASPAPSTELLARASALAVPLTGRLLIGLAVRPRITATTRQSLSTPVLVRELAEVTALAARRAKVSALVATDETGVRALLALSPEAHADAVLQRFATDIHEARTSAPAAIAVGTTVTGPAEARRTLVEATQVAAAALSEDDRGAERTLHRLRDVRLRGLLHLLADDERVTSFAARELGPLLQRDAASGSRLVQALRHYCAHGGNKSAAAVAAHTSRTAYYQQLARIEQVLGVRLEDPESMLSLYVALLAHDLTADPPLSSEENSPGRAAQ</sequence>
<dbReference type="InterPro" id="IPR025736">
    <property type="entry name" value="PucR_C-HTH_dom"/>
</dbReference>
<organism evidence="5 6">
    <name type="scientific">Amycolatopsis rhabdoformis</name>
    <dbReference type="NCBI Taxonomy" id="1448059"/>
    <lineage>
        <taxon>Bacteria</taxon>
        <taxon>Bacillati</taxon>
        <taxon>Actinomycetota</taxon>
        <taxon>Actinomycetes</taxon>
        <taxon>Pseudonocardiales</taxon>
        <taxon>Pseudonocardiaceae</taxon>
        <taxon>Amycolatopsis</taxon>
    </lineage>
</organism>
<dbReference type="Gene3D" id="1.10.10.2840">
    <property type="entry name" value="PucR C-terminal helix-turn-helix domain"/>
    <property type="match status" value="1"/>
</dbReference>
<dbReference type="Pfam" id="PF13556">
    <property type="entry name" value="HTH_30"/>
    <property type="match status" value="1"/>
</dbReference>
<dbReference type="RefSeq" id="WP_326837640.1">
    <property type="nucleotide sequence ID" value="NZ_CP142149.1"/>
</dbReference>
<reference evidence="5 6" key="1">
    <citation type="journal article" date="2015" name="Int. J. Syst. Evol. Microbiol.">
        <title>Amycolatopsis rhabdoformis sp. nov., an actinomycete isolated from a tropical forest soil.</title>
        <authorList>
            <person name="Souza W.R."/>
            <person name="Silva R.E."/>
            <person name="Goodfellow M."/>
            <person name="Busarakam K."/>
            <person name="Figueiro F.S."/>
            <person name="Ferreira D."/>
            <person name="Rodrigues-Filho E."/>
            <person name="Moraes L.A.B."/>
            <person name="Zucchi T.D."/>
        </authorList>
    </citation>
    <scope>NUCLEOTIDE SEQUENCE [LARGE SCALE GENOMIC DNA]</scope>
    <source>
        <strain evidence="5 6">NCIMB 14900</strain>
    </source>
</reference>
<dbReference type="EMBL" id="CP142149">
    <property type="protein sequence ID" value="WSE34833.1"/>
    <property type="molecule type" value="Genomic_DNA"/>
</dbReference>
<dbReference type="Proteomes" id="UP001330812">
    <property type="component" value="Chromosome"/>
</dbReference>
<evidence type="ECO:0000313" key="6">
    <source>
        <dbReference type="Proteomes" id="UP001330812"/>
    </source>
</evidence>
<feature type="domain" description="Purine catabolism PurC-like" evidence="2">
    <location>
        <begin position="7"/>
        <end position="129"/>
    </location>
</feature>
<evidence type="ECO:0000259" key="2">
    <source>
        <dbReference type="Pfam" id="PF07905"/>
    </source>
</evidence>
<dbReference type="InterPro" id="IPR041522">
    <property type="entry name" value="CdaR_GGDEF"/>
</dbReference>
<accession>A0ABZ1IM43</accession>
<dbReference type="Pfam" id="PF07905">
    <property type="entry name" value="PucR"/>
    <property type="match status" value="1"/>
</dbReference>
<evidence type="ECO:0000259" key="4">
    <source>
        <dbReference type="Pfam" id="PF17853"/>
    </source>
</evidence>
<protein>
    <submittedName>
        <fullName evidence="5">PucR family transcriptional regulator ligand-binding domain-containing protein</fullName>
    </submittedName>
</protein>
<evidence type="ECO:0000256" key="1">
    <source>
        <dbReference type="ARBA" id="ARBA00006754"/>
    </source>
</evidence>
<name>A0ABZ1IM43_9PSEU</name>
<keyword evidence="6" id="KW-1185">Reference proteome</keyword>
<gene>
    <name evidence="5" type="ORF">VSH64_22595</name>
</gene>
<dbReference type="PANTHER" id="PTHR33744">
    <property type="entry name" value="CARBOHYDRATE DIACID REGULATOR"/>
    <property type="match status" value="1"/>
</dbReference>
<feature type="domain" description="CdaR GGDEF-like" evidence="4">
    <location>
        <begin position="288"/>
        <end position="416"/>
    </location>
</feature>
<comment type="similarity">
    <text evidence="1">Belongs to the CdaR family.</text>
</comment>
<proteinExistence type="inferred from homology"/>
<feature type="domain" description="PucR C-terminal helix-turn-helix" evidence="3">
    <location>
        <begin position="473"/>
        <end position="531"/>
    </location>
</feature>
<dbReference type="InterPro" id="IPR051448">
    <property type="entry name" value="CdaR-like_regulators"/>
</dbReference>
<dbReference type="PANTHER" id="PTHR33744:SF1">
    <property type="entry name" value="DNA-BINDING TRANSCRIPTIONAL ACTIVATOR ADER"/>
    <property type="match status" value="1"/>
</dbReference>
<evidence type="ECO:0000313" key="5">
    <source>
        <dbReference type="EMBL" id="WSE34833.1"/>
    </source>
</evidence>